<proteinExistence type="inferred from homology"/>
<name>A0ABQ2WMT7_9ALTE</name>
<gene>
    <name evidence="12" type="primary">yqjD</name>
    <name evidence="12" type="ORF">GCM10008111_16650</name>
</gene>
<feature type="domain" description="DUF883" evidence="10">
    <location>
        <begin position="8"/>
        <end position="58"/>
    </location>
</feature>
<evidence type="ECO:0000259" key="11">
    <source>
        <dbReference type="Pfam" id="PF19029"/>
    </source>
</evidence>
<evidence type="ECO:0000256" key="7">
    <source>
        <dbReference type="ARBA" id="ARBA00023136"/>
    </source>
</evidence>
<evidence type="ECO:0000259" key="10">
    <source>
        <dbReference type="Pfam" id="PF05957"/>
    </source>
</evidence>
<organism evidence="12 13">
    <name type="scientific">Alishewanella tabrizica</name>
    <dbReference type="NCBI Taxonomy" id="671278"/>
    <lineage>
        <taxon>Bacteria</taxon>
        <taxon>Pseudomonadati</taxon>
        <taxon>Pseudomonadota</taxon>
        <taxon>Gammaproteobacteria</taxon>
        <taxon>Alteromonadales</taxon>
        <taxon>Alteromonadaceae</taxon>
        <taxon>Alishewanella</taxon>
    </lineage>
</organism>
<dbReference type="Proteomes" id="UP000634667">
    <property type="component" value="Unassembled WGS sequence"/>
</dbReference>
<evidence type="ECO:0000256" key="1">
    <source>
        <dbReference type="ARBA" id="ARBA00004377"/>
    </source>
</evidence>
<evidence type="ECO:0000256" key="6">
    <source>
        <dbReference type="ARBA" id="ARBA00022989"/>
    </source>
</evidence>
<reference evidence="13" key="1">
    <citation type="journal article" date="2019" name="Int. J. Syst. Evol. Microbiol.">
        <title>The Global Catalogue of Microorganisms (GCM) 10K type strain sequencing project: providing services to taxonomists for standard genome sequencing and annotation.</title>
        <authorList>
            <consortium name="The Broad Institute Genomics Platform"/>
            <consortium name="The Broad Institute Genome Sequencing Center for Infectious Disease"/>
            <person name="Wu L."/>
            <person name="Ma J."/>
        </authorList>
    </citation>
    <scope>NUCLEOTIDE SEQUENCE [LARGE SCALE GENOMIC DNA]</scope>
    <source>
        <strain evidence="13">KCTC 23723</strain>
    </source>
</reference>
<keyword evidence="3" id="KW-1003">Cell membrane</keyword>
<protein>
    <submittedName>
        <fullName evidence="12">Membrane protein</fullName>
    </submittedName>
</protein>
<dbReference type="PANTHER" id="PTHR35893">
    <property type="entry name" value="INNER MEMBRANE PROTEIN-RELATED"/>
    <property type="match status" value="1"/>
</dbReference>
<evidence type="ECO:0000256" key="8">
    <source>
        <dbReference type="SAM" id="Coils"/>
    </source>
</evidence>
<dbReference type="InterPro" id="IPR010279">
    <property type="entry name" value="YqjD/ElaB"/>
</dbReference>
<feature type="transmembrane region" description="Helical" evidence="9">
    <location>
        <begin position="91"/>
        <end position="109"/>
    </location>
</feature>
<evidence type="ECO:0000256" key="4">
    <source>
        <dbReference type="ARBA" id="ARBA00022519"/>
    </source>
</evidence>
<evidence type="ECO:0000256" key="3">
    <source>
        <dbReference type="ARBA" id="ARBA00022475"/>
    </source>
</evidence>
<keyword evidence="7 9" id="KW-0472">Membrane</keyword>
<evidence type="ECO:0000256" key="2">
    <source>
        <dbReference type="ARBA" id="ARBA00010423"/>
    </source>
</evidence>
<feature type="coiled-coil region" evidence="8">
    <location>
        <begin position="2"/>
        <end position="66"/>
    </location>
</feature>
<keyword evidence="13" id="KW-1185">Reference proteome</keyword>
<keyword evidence="6 9" id="KW-1133">Transmembrane helix</keyword>
<comment type="subcellular location">
    <subcellularLocation>
        <location evidence="1">Cell inner membrane</location>
        <topology evidence="1">Single-pass membrane protein</topology>
    </subcellularLocation>
</comment>
<accession>A0ABQ2WMT7</accession>
<evidence type="ECO:0000313" key="12">
    <source>
        <dbReference type="EMBL" id="GGW61164.1"/>
    </source>
</evidence>
<evidence type="ECO:0000256" key="5">
    <source>
        <dbReference type="ARBA" id="ARBA00022692"/>
    </source>
</evidence>
<keyword evidence="8" id="KW-0175">Coiled coil</keyword>
<dbReference type="PANTHER" id="PTHR35893:SF3">
    <property type="entry name" value="INNER MEMBRANE PROTEIN"/>
    <property type="match status" value="1"/>
</dbReference>
<comment type="caution">
    <text evidence="12">The sequence shown here is derived from an EMBL/GenBank/DDBJ whole genome shotgun (WGS) entry which is preliminary data.</text>
</comment>
<keyword evidence="4" id="KW-0997">Cell inner membrane</keyword>
<dbReference type="InterPro" id="IPR043605">
    <property type="entry name" value="DUF883_C"/>
</dbReference>
<dbReference type="InterPro" id="IPR043604">
    <property type="entry name" value="DUF883_N"/>
</dbReference>
<feature type="domain" description="DUF883" evidence="11">
    <location>
        <begin position="82"/>
        <end position="111"/>
    </location>
</feature>
<evidence type="ECO:0000313" key="13">
    <source>
        <dbReference type="Proteomes" id="UP000634667"/>
    </source>
</evidence>
<comment type="similarity">
    <text evidence="2">Belongs to the ElaB/YgaM/YqjD family.</text>
</comment>
<dbReference type="EMBL" id="BMYR01000006">
    <property type="protein sequence ID" value="GGW61164.1"/>
    <property type="molecule type" value="Genomic_DNA"/>
</dbReference>
<keyword evidence="5 9" id="KW-0812">Transmembrane</keyword>
<sequence>MAKATENDLQKELKLIADTLEELLQNSSDKPKAEVEKLKAKAEDMLKNTRTKLANATEKLSEALHHTEETVTAKAQHVSDSTNEYVQKNPWTSVGIGAAVGLVLGVLLSKR</sequence>
<dbReference type="SUPFAM" id="SSF58113">
    <property type="entry name" value="Apolipoprotein A-I"/>
    <property type="match status" value="1"/>
</dbReference>
<evidence type="ECO:0000256" key="9">
    <source>
        <dbReference type="SAM" id="Phobius"/>
    </source>
</evidence>
<dbReference type="Pfam" id="PF19029">
    <property type="entry name" value="DUF883_C"/>
    <property type="match status" value="1"/>
</dbReference>
<dbReference type="Pfam" id="PF05957">
    <property type="entry name" value="DUF883"/>
    <property type="match status" value="1"/>
</dbReference>